<comment type="subcellular location">
    <subcellularLocation>
        <location evidence="1">Nucleus</location>
    </subcellularLocation>
</comment>
<dbReference type="CDD" id="cd06926">
    <property type="entry name" value="RNAP_II_RPB11"/>
    <property type="match status" value="1"/>
</dbReference>
<gene>
    <name evidence="7" type="ORF">QR98_0105540</name>
</gene>
<feature type="domain" description="DNA-directed RNA polymerase RBP11-like dimerisation" evidence="6">
    <location>
        <begin position="1"/>
        <end position="55"/>
    </location>
</feature>
<feature type="non-terminal residue" evidence="7">
    <location>
        <position position="1"/>
    </location>
</feature>
<dbReference type="SUPFAM" id="SSF55257">
    <property type="entry name" value="RBP11-like subunits of RNA polymerase"/>
    <property type="match status" value="1"/>
</dbReference>
<dbReference type="InterPro" id="IPR037685">
    <property type="entry name" value="RBP11"/>
</dbReference>
<evidence type="ECO:0000313" key="8">
    <source>
        <dbReference type="Proteomes" id="UP000616769"/>
    </source>
</evidence>
<dbReference type="GO" id="GO:0005665">
    <property type="term" value="C:RNA polymerase II, core complex"/>
    <property type="evidence" value="ECO:0007669"/>
    <property type="project" value="InterPro"/>
</dbReference>
<dbReference type="PANTHER" id="PTHR13946">
    <property type="entry name" value="DNA-DIRECTED RNA POLYMERASE I,II,III"/>
    <property type="match status" value="1"/>
</dbReference>
<name>A0A132ALY2_SARSC</name>
<dbReference type="OrthoDB" id="10248581at2759"/>
<dbReference type="Proteomes" id="UP000616769">
    <property type="component" value="Unassembled WGS sequence"/>
</dbReference>
<accession>A0A132ALY2</accession>
<dbReference type="VEuPathDB" id="VectorBase:SSCA002412"/>
<dbReference type="GO" id="GO:0006366">
    <property type="term" value="P:transcription by RNA polymerase II"/>
    <property type="evidence" value="ECO:0007669"/>
    <property type="project" value="InterPro"/>
</dbReference>
<proteinExistence type="inferred from homology"/>
<keyword evidence="2 7" id="KW-0240">DNA-directed RNA polymerase</keyword>
<dbReference type="InterPro" id="IPR036603">
    <property type="entry name" value="RBP11-like"/>
</dbReference>
<reference evidence="7 8" key="1">
    <citation type="journal article" date="2015" name="Parasit. Vectors">
        <title>Draft genome of the scabies mite.</title>
        <authorList>
            <person name="Rider S.D.Jr."/>
            <person name="Morgan M.S."/>
            <person name="Arlian L.G."/>
        </authorList>
    </citation>
    <scope>NUCLEOTIDE SEQUENCE [LARGE SCALE GENOMIC DNA]</scope>
    <source>
        <strain evidence="7">Arlian Lab</strain>
    </source>
</reference>
<evidence type="ECO:0000256" key="1">
    <source>
        <dbReference type="ARBA" id="ARBA00004123"/>
    </source>
</evidence>
<keyword evidence="3" id="KW-0804">Transcription</keyword>
<evidence type="ECO:0000256" key="5">
    <source>
        <dbReference type="ARBA" id="ARBA00025751"/>
    </source>
</evidence>
<dbReference type="InterPro" id="IPR009025">
    <property type="entry name" value="RBP11-like_dimer"/>
</dbReference>
<dbReference type="EMBL" id="JXLN01018433">
    <property type="protein sequence ID" value="KPM11974.1"/>
    <property type="molecule type" value="Genomic_DNA"/>
</dbReference>
<dbReference type="Pfam" id="PF13656">
    <property type="entry name" value="RNA_pol_L_2"/>
    <property type="match status" value="1"/>
</dbReference>
<protein>
    <submittedName>
        <fullName evidence="7">DNA-directed RNA polymerase II subunit RPB11-like protein</fullName>
    </submittedName>
</protein>
<evidence type="ECO:0000256" key="4">
    <source>
        <dbReference type="ARBA" id="ARBA00023242"/>
    </source>
</evidence>
<sequence length="69" mass="8130">QLLKDPKVIFAGYKVPHPLQHEFILRIQTTPDYSPQEALMNAIKDLISEMSLLEERFREAIRERTEGYD</sequence>
<comment type="similarity">
    <text evidence="5">Belongs to the archaeal Rpo11/eukaryotic RPB11/RPC19 RNA polymerase subunit family.</text>
</comment>
<evidence type="ECO:0000259" key="6">
    <source>
        <dbReference type="Pfam" id="PF13656"/>
    </source>
</evidence>
<comment type="caution">
    <text evidence="7">The sequence shown here is derived from an EMBL/GenBank/DDBJ whole genome shotgun (WGS) entry which is preliminary data.</text>
</comment>
<evidence type="ECO:0000256" key="3">
    <source>
        <dbReference type="ARBA" id="ARBA00023163"/>
    </source>
</evidence>
<dbReference type="Gene3D" id="3.30.1360.10">
    <property type="entry name" value="RNA polymerase, RBP11-like subunit"/>
    <property type="match status" value="1"/>
</dbReference>
<dbReference type="GO" id="GO:0046983">
    <property type="term" value="F:protein dimerization activity"/>
    <property type="evidence" value="ECO:0007669"/>
    <property type="project" value="InterPro"/>
</dbReference>
<organism evidence="7 8">
    <name type="scientific">Sarcoptes scabiei</name>
    <name type="common">Itch mite</name>
    <name type="synonym">Acarus scabiei</name>
    <dbReference type="NCBI Taxonomy" id="52283"/>
    <lineage>
        <taxon>Eukaryota</taxon>
        <taxon>Metazoa</taxon>
        <taxon>Ecdysozoa</taxon>
        <taxon>Arthropoda</taxon>
        <taxon>Chelicerata</taxon>
        <taxon>Arachnida</taxon>
        <taxon>Acari</taxon>
        <taxon>Acariformes</taxon>
        <taxon>Sarcoptiformes</taxon>
        <taxon>Astigmata</taxon>
        <taxon>Psoroptidia</taxon>
        <taxon>Sarcoptoidea</taxon>
        <taxon>Sarcoptidae</taxon>
        <taxon>Sarcoptinae</taxon>
        <taxon>Sarcoptes</taxon>
    </lineage>
</organism>
<dbReference type="PANTHER" id="PTHR13946:SF16">
    <property type="entry name" value="DNA-DIRECTED RNA POLYMERASE II SUBUNIT RPB11"/>
    <property type="match status" value="1"/>
</dbReference>
<evidence type="ECO:0000313" key="7">
    <source>
        <dbReference type="EMBL" id="KPM11974.1"/>
    </source>
</evidence>
<keyword evidence="4" id="KW-0539">Nucleus</keyword>
<evidence type="ECO:0000256" key="2">
    <source>
        <dbReference type="ARBA" id="ARBA00022478"/>
    </source>
</evidence>
<dbReference type="AlphaFoldDB" id="A0A132ALY2"/>
<dbReference type="GO" id="GO:0003899">
    <property type="term" value="F:DNA-directed RNA polymerase activity"/>
    <property type="evidence" value="ECO:0007669"/>
    <property type="project" value="InterPro"/>
</dbReference>